<name>A0A0M9FVR3_LEPPY</name>
<dbReference type="VEuPathDB" id="TriTrypDB:LpyrH10_19_2190"/>
<reference evidence="1 2" key="1">
    <citation type="submission" date="2015-07" db="EMBL/GenBank/DDBJ databases">
        <title>High-quality genome of monoxenous trypanosomatid Leptomonas pyrrhocoris.</title>
        <authorList>
            <person name="Flegontov P."/>
            <person name="Butenko A."/>
            <person name="Firsov S."/>
            <person name="Vlcek C."/>
            <person name="Logacheva M.D."/>
            <person name="Field M."/>
            <person name="Filatov D."/>
            <person name="Flegontova O."/>
            <person name="Gerasimov E."/>
            <person name="Jackson A.P."/>
            <person name="Kelly S."/>
            <person name="Opperdoes F."/>
            <person name="O'Reilly A."/>
            <person name="Votypka J."/>
            <person name="Yurchenko V."/>
            <person name="Lukes J."/>
        </authorList>
    </citation>
    <scope>NUCLEOTIDE SEQUENCE [LARGE SCALE GENOMIC DNA]</scope>
    <source>
        <strain evidence="1">H10</strain>
    </source>
</reference>
<dbReference type="AlphaFoldDB" id="A0A0M9FVR3"/>
<comment type="caution">
    <text evidence="1">The sequence shown here is derived from an EMBL/GenBank/DDBJ whole genome shotgun (WGS) entry which is preliminary data.</text>
</comment>
<evidence type="ECO:0000313" key="1">
    <source>
        <dbReference type="EMBL" id="KPA76876.1"/>
    </source>
</evidence>
<organism evidence="1 2">
    <name type="scientific">Leptomonas pyrrhocoris</name>
    <name type="common">Firebug parasite</name>
    <dbReference type="NCBI Taxonomy" id="157538"/>
    <lineage>
        <taxon>Eukaryota</taxon>
        <taxon>Discoba</taxon>
        <taxon>Euglenozoa</taxon>
        <taxon>Kinetoplastea</taxon>
        <taxon>Metakinetoplastina</taxon>
        <taxon>Trypanosomatida</taxon>
        <taxon>Trypanosomatidae</taxon>
        <taxon>Leishmaniinae</taxon>
        <taxon>Leptomonas</taxon>
    </lineage>
</organism>
<accession>A0A0M9FVR3</accession>
<dbReference type="EMBL" id="LGTL01000019">
    <property type="protein sequence ID" value="KPA76876.1"/>
    <property type="molecule type" value="Genomic_DNA"/>
</dbReference>
<sequence length="187" mass="21123">MAGSFLSQRPLLMMDSRKRITEAAVLHQLAELTDRAGFISPLWFSYNLARRSNFNLKPQTVPVNVWHPLCGNAFCAAHPAHSTCIFPTEETVETPATGGNQLYVLSDLAYKKYTWVSVCPSISQFFQTPRSMMAPPYYWVPTRLSRIVPVYVAQSITLPPFLTLVNLDQLEESRGLTDMLQRVSSPR</sequence>
<protein>
    <submittedName>
        <fullName evidence="1">Uncharacterized protein</fullName>
    </submittedName>
</protein>
<proteinExistence type="predicted"/>
<dbReference type="GeneID" id="26907953"/>
<dbReference type="Proteomes" id="UP000037923">
    <property type="component" value="Unassembled WGS sequence"/>
</dbReference>
<evidence type="ECO:0000313" key="2">
    <source>
        <dbReference type="Proteomes" id="UP000037923"/>
    </source>
</evidence>
<dbReference type="RefSeq" id="XP_015655315.1">
    <property type="nucleotide sequence ID" value="XM_015806393.1"/>
</dbReference>
<gene>
    <name evidence="1" type="ORF">ABB37_07668</name>
</gene>
<keyword evidence="2" id="KW-1185">Reference proteome</keyword>
<dbReference type="OrthoDB" id="267589at2759"/>